<sequence>MLDSAIDEQWQHTIKRFQKTADETTNVSTIFQLALIYRYMVGGKPVERFWSFLKLVGHDAESLAECLKSELDYHVKNDPHKLIALH</sequence>
<dbReference type="EMBL" id="JAPWTK010000127">
    <property type="protein sequence ID" value="KAJ8948910.1"/>
    <property type="molecule type" value="Genomic_DNA"/>
</dbReference>
<evidence type="ECO:0000313" key="1">
    <source>
        <dbReference type="EMBL" id="KAJ8948910.1"/>
    </source>
</evidence>
<keyword evidence="2" id="KW-1185">Reference proteome</keyword>
<proteinExistence type="predicted"/>
<dbReference type="AlphaFoldDB" id="A0AAV8YBR8"/>
<comment type="caution">
    <text evidence="1">The sequence shown here is derived from an EMBL/GenBank/DDBJ whole genome shotgun (WGS) entry which is preliminary data.</text>
</comment>
<organism evidence="1 2">
    <name type="scientific">Aromia moschata</name>
    <dbReference type="NCBI Taxonomy" id="1265417"/>
    <lineage>
        <taxon>Eukaryota</taxon>
        <taxon>Metazoa</taxon>
        <taxon>Ecdysozoa</taxon>
        <taxon>Arthropoda</taxon>
        <taxon>Hexapoda</taxon>
        <taxon>Insecta</taxon>
        <taxon>Pterygota</taxon>
        <taxon>Neoptera</taxon>
        <taxon>Endopterygota</taxon>
        <taxon>Coleoptera</taxon>
        <taxon>Polyphaga</taxon>
        <taxon>Cucujiformia</taxon>
        <taxon>Chrysomeloidea</taxon>
        <taxon>Cerambycidae</taxon>
        <taxon>Cerambycinae</taxon>
        <taxon>Callichromatini</taxon>
        <taxon>Aromia</taxon>
    </lineage>
</organism>
<reference evidence="1" key="1">
    <citation type="journal article" date="2023" name="Insect Mol. Biol.">
        <title>Genome sequencing provides insights into the evolution of gene families encoding plant cell wall-degrading enzymes in longhorned beetles.</title>
        <authorList>
            <person name="Shin N.R."/>
            <person name="Okamura Y."/>
            <person name="Kirsch R."/>
            <person name="Pauchet Y."/>
        </authorList>
    </citation>
    <scope>NUCLEOTIDE SEQUENCE</scope>
    <source>
        <strain evidence="1">AMC_N1</strain>
    </source>
</reference>
<evidence type="ECO:0000313" key="2">
    <source>
        <dbReference type="Proteomes" id="UP001162162"/>
    </source>
</evidence>
<accession>A0AAV8YBR8</accession>
<protein>
    <submittedName>
        <fullName evidence="1">Uncharacterized protein</fullName>
    </submittedName>
</protein>
<name>A0AAV8YBR8_9CUCU</name>
<dbReference type="Proteomes" id="UP001162162">
    <property type="component" value="Unassembled WGS sequence"/>
</dbReference>
<gene>
    <name evidence="1" type="ORF">NQ318_020496</name>
</gene>